<dbReference type="EMBL" id="CAJVPT010010672">
    <property type="protein sequence ID" value="CAG8572550.1"/>
    <property type="molecule type" value="Genomic_DNA"/>
</dbReference>
<dbReference type="Proteomes" id="UP000789525">
    <property type="component" value="Unassembled WGS sequence"/>
</dbReference>
<reference evidence="1" key="1">
    <citation type="submission" date="2021-06" db="EMBL/GenBank/DDBJ databases">
        <authorList>
            <person name="Kallberg Y."/>
            <person name="Tangrot J."/>
            <person name="Rosling A."/>
        </authorList>
    </citation>
    <scope>NUCLEOTIDE SEQUENCE</scope>
    <source>
        <strain evidence="1">CL356</strain>
    </source>
</reference>
<feature type="non-terminal residue" evidence="1">
    <location>
        <position position="242"/>
    </location>
</feature>
<comment type="caution">
    <text evidence="1">The sequence shown here is derived from an EMBL/GenBank/DDBJ whole genome shotgun (WGS) entry which is preliminary data.</text>
</comment>
<gene>
    <name evidence="1" type="ORF">ACOLOM_LOCUS5656</name>
</gene>
<proteinExistence type="predicted"/>
<keyword evidence="2" id="KW-1185">Reference proteome</keyword>
<accession>A0ACA9M787</accession>
<sequence length="242" mass="26668">MERQERRADFWAVLGLDLTRNYPFRKPSQPPPIYIYHHYFKNMPRHNRETSPLNRTRETIQTSSFTRADSAARSLSTGRSSSHRRTASQSEVAPKLGGRAALLLFIAILVAFVVQSSATQASRSAFLTQKIVTTIILTIAIALPGLLWYIAVSLGPSISDVTAIWNTSALWAYILSVAMLPVDFGTEAPSAWWRRLELRKLVVIAMACAGVAVVVYSGSDASSDKKDTSGEKNKSEISAPLL</sequence>
<protein>
    <submittedName>
        <fullName evidence="1">3316_t:CDS:1</fullName>
    </submittedName>
</protein>
<evidence type="ECO:0000313" key="2">
    <source>
        <dbReference type="Proteomes" id="UP000789525"/>
    </source>
</evidence>
<name>A0ACA9M787_9GLOM</name>
<evidence type="ECO:0000313" key="1">
    <source>
        <dbReference type="EMBL" id="CAG8572550.1"/>
    </source>
</evidence>
<organism evidence="1 2">
    <name type="scientific">Acaulospora colombiana</name>
    <dbReference type="NCBI Taxonomy" id="27376"/>
    <lineage>
        <taxon>Eukaryota</taxon>
        <taxon>Fungi</taxon>
        <taxon>Fungi incertae sedis</taxon>
        <taxon>Mucoromycota</taxon>
        <taxon>Glomeromycotina</taxon>
        <taxon>Glomeromycetes</taxon>
        <taxon>Diversisporales</taxon>
        <taxon>Acaulosporaceae</taxon>
        <taxon>Acaulospora</taxon>
    </lineage>
</organism>